<proteinExistence type="predicted"/>
<gene>
    <name evidence="2" type="ORF">CFP56_029986</name>
</gene>
<sequence length="140" mass="15622">MAASSSSASSYSSSSSDPDSTSTSSHRRRRHRSRKDRESLKIRKKSHSHTKRRRRRHSYSSSSASHYSSPESGLSDMGTLPRARCGMASKSIGTMGLGHCFLGGSSGRVITFSRVLPQLFYSQMGYQIIHRYCEQVSLWV</sequence>
<feature type="compositionally biased region" description="Basic residues" evidence="1">
    <location>
        <begin position="42"/>
        <end position="58"/>
    </location>
</feature>
<evidence type="ECO:0000313" key="3">
    <source>
        <dbReference type="Proteomes" id="UP000237347"/>
    </source>
</evidence>
<feature type="region of interest" description="Disordered" evidence="1">
    <location>
        <begin position="1"/>
        <end position="80"/>
    </location>
</feature>
<comment type="caution">
    <text evidence="2">The sequence shown here is derived from an EMBL/GenBank/DDBJ whole genome shotgun (WGS) entry which is preliminary data.</text>
</comment>
<organism evidence="2 3">
    <name type="scientific">Quercus suber</name>
    <name type="common">Cork oak</name>
    <dbReference type="NCBI Taxonomy" id="58331"/>
    <lineage>
        <taxon>Eukaryota</taxon>
        <taxon>Viridiplantae</taxon>
        <taxon>Streptophyta</taxon>
        <taxon>Embryophyta</taxon>
        <taxon>Tracheophyta</taxon>
        <taxon>Spermatophyta</taxon>
        <taxon>Magnoliopsida</taxon>
        <taxon>eudicotyledons</taxon>
        <taxon>Gunneridae</taxon>
        <taxon>Pentapetalae</taxon>
        <taxon>rosids</taxon>
        <taxon>fabids</taxon>
        <taxon>Fagales</taxon>
        <taxon>Fagaceae</taxon>
        <taxon>Quercus</taxon>
    </lineage>
</organism>
<dbReference type="AlphaFoldDB" id="A0AAW0JQ30"/>
<protein>
    <submittedName>
        <fullName evidence="2">Uncharacterized protein</fullName>
    </submittedName>
</protein>
<dbReference type="Proteomes" id="UP000237347">
    <property type="component" value="Unassembled WGS sequence"/>
</dbReference>
<accession>A0AAW0JQ30</accession>
<evidence type="ECO:0000256" key="1">
    <source>
        <dbReference type="SAM" id="MobiDB-lite"/>
    </source>
</evidence>
<evidence type="ECO:0000313" key="2">
    <source>
        <dbReference type="EMBL" id="KAK7828698.1"/>
    </source>
</evidence>
<keyword evidence="3" id="KW-1185">Reference proteome</keyword>
<dbReference type="EMBL" id="PKMF04000497">
    <property type="protein sequence ID" value="KAK7828698.1"/>
    <property type="molecule type" value="Genomic_DNA"/>
</dbReference>
<feature type="compositionally biased region" description="Low complexity" evidence="1">
    <location>
        <begin position="1"/>
        <end position="24"/>
    </location>
</feature>
<reference evidence="2 3" key="1">
    <citation type="journal article" date="2018" name="Sci. Data">
        <title>The draft genome sequence of cork oak.</title>
        <authorList>
            <person name="Ramos A.M."/>
            <person name="Usie A."/>
            <person name="Barbosa P."/>
            <person name="Barros P.M."/>
            <person name="Capote T."/>
            <person name="Chaves I."/>
            <person name="Simoes F."/>
            <person name="Abreu I."/>
            <person name="Carrasquinho I."/>
            <person name="Faro C."/>
            <person name="Guimaraes J.B."/>
            <person name="Mendonca D."/>
            <person name="Nobrega F."/>
            <person name="Rodrigues L."/>
            <person name="Saibo N.J.M."/>
            <person name="Varela M.C."/>
            <person name="Egas C."/>
            <person name="Matos J."/>
            <person name="Miguel C.M."/>
            <person name="Oliveira M.M."/>
            <person name="Ricardo C.P."/>
            <person name="Goncalves S."/>
        </authorList>
    </citation>
    <scope>NUCLEOTIDE SEQUENCE [LARGE SCALE GENOMIC DNA]</scope>
    <source>
        <strain evidence="3">cv. HL8</strain>
    </source>
</reference>
<feature type="compositionally biased region" description="Basic residues" evidence="1">
    <location>
        <begin position="25"/>
        <end position="34"/>
    </location>
</feature>
<feature type="compositionally biased region" description="Low complexity" evidence="1">
    <location>
        <begin position="59"/>
        <end position="69"/>
    </location>
</feature>
<name>A0AAW0JQ30_QUESU</name>